<accession>A0AAE1PHW8</accession>
<comment type="caution">
    <text evidence="1">The sequence shown here is derived from an EMBL/GenBank/DDBJ whole genome shotgun (WGS) entry which is preliminary data.</text>
</comment>
<evidence type="ECO:0000313" key="2">
    <source>
        <dbReference type="Proteomes" id="UP001292094"/>
    </source>
</evidence>
<dbReference type="Proteomes" id="UP001292094">
    <property type="component" value="Unassembled WGS sequence"/>
</dbReference>
<keyword evidence="2" id="KW-1185">Reference proteome</keyword>
<sequence length="143" mass="16271">MSPNPGSAEVFLSCGVQLQLKKLLLDFISYFTVKWVPVIHFQDSRLPSISEYTWFYETLQCYGSLQAIWPSHRKPQQPLKFVVEISYYYCRLNLLASRCGCDDVDNTNHNIVTSPTKPTTTPAGTIYIHLIITIHMVGNDAGR</sequence>
<proteinExistence type="predicted"/>
<dbReference type="AlphaFoldDB" id="A0AAE1PHW8"/>
<organism evidence="1 2">
    <name type="scientific">Petrolisthes manimaculis</name>
    <dbReference type="NCBI Taxonomy" id="1843537"/>
    <lineage>
        <taxon>Eukaryota</taxon>
        <taxon>Metazoa</taxon>
        <taxon>Ecdysozoa</taxon>
        <taxon>Arthropoda</taxon>
        <taxon>Crustacea</taxon>
        <taxon>Multicrustacea</taxon>
        <taxon>Malacostraca</taxon>
        <taxon>Eumalacostraca</taxon>
        <taxon>Eucarida</taxon>
        <taxon>Decapoda</taxon>
        <taxon>Pleocyemata</taxon>
        <taxon>Anomura</taxon>
        <taxon>Galatheoidea</taxon>
        <taxon>Porcellanidae</taxon>
        <taxon>Petrolisthes</taxon>
    </lineage>
</organism>
<name>A0AAE1PHW8_9EUCA</name>
<evidence type="ECO:0000313" key="1">
    <source>
        <dbReference type="EMBL" id="KAK4307570.1"/>
    </source>
</evidence>
<reference evidence="1" key="1">
    <citation type="submission" date="2023-11" db="EMBL/GenBank/DDBJ databases">
        <title>Genome assemblies of two species of porcelain crab, Petrolisthes cinctipes and Petrolisthes manimaculis (Anomura: Porcellanidae).</title>
        <authorList>
            <person name="Angst P."/>
        </authorList>
    </citation>
    <scope>NUCLEOTIDE SEQUENCE</scope>
    <source>
        <strain evidence="1">PB745_02</strain>
        <tissue evidence="1">Gill</tissue>
    </source>
</reference>
<gene>
    <name evidence="1" type="ORF">Pmani_020714</name>
</gene>
<protein>
    <submittedName>
        <fullName evidence="1">Uncharacterized protein</fullName>
    </submittedName>
</protein>
<dbReference type="EMBL" id="JAWZYT010001992">
    <property type="protein sequence ID" value="KAK4307570.1"/>
    <property type="molecule type" value="Genomic_DNA"/>
</dbReference>